<feature type="transmembrane region" description="Helical" evidence="1">
    <location>
        <begin position="51"/>
        <end position="69"/>
    </location>
</feature>
<evidence type="ECO:0008006" key="4">
    <source>
        <dbReference type="Google" id="ProtNLM"/>
    </source>
</evidence>
<dbReference type="STRING" id="36807.Mlaev_00762"/>
<comment type="caution">
    <text evidence="2">The sequence shown here is derived from an EMBL/GenBank/DDBJ whole genome shotgun (WGS) entry which is preliminary data.</text>
</comment>
<sequence>MPFTVSHAVVALPFVRTPLLPAAIAIGAMTPDLPLFVRGTPVSYQLTYTNLVVSTLIAAALTALWYLLLRPAVRALSPSWLAARLPVEWDRVGVPPWWGRRAPAVSVLLAALSLLLGVASHIAWDAFTHEGRWGTQLFPALDEQWGPLLGLKWLQYGSTAFGLILLALAAALWLRRRHAEPATTGIPPIVRYLWWLSLPLVLLAAWILGLAVYGPFTPEWTVRHLAYRALPPACALWGTATLVLCAVITVRRRRAA</sequence>
<keyword evidence="3" id="KW-1185">Reference proteome</keyword>
<feature type="transmembrane region" description="Helical" evidence="1">
    <location>
        <begin position="225"/>
        <end position="250"/>
    </location>
</feature>
<feature type="transmembrane region" description="Helical" evidence="1">
    <location>
        <begin position="104"/>
        <end position="124"/>
    </location>
</feature>
<dbReference type="Proteomes" id="UP000075357">
    <property type="component" value="Unassembled WGS sequence"/>
</dbReference>
<name>A0A150HG87_9MICO</name>
<dbReference type="Pfam" id="PF13803">
    <property type="entry name" value="DUF4184"/>
    <property type="match status" value="1"/>
</dbReference>
<feature type="transmembrane region" description="Helical" evidence="1">
    <location>
        <begin position="193"/>
        <end position="213"/>
    </location>
</feature>
<dbReference type="RefSeq" id="WP_061682070.1">
    <property type="nucleotide sequence ID" value="NZ_LRAD01000022.1"/>
</dbReference>
<accession>A0A150HG87</accession>
<dbReference type="AlphaFoldDB" id="A0A150HG87"/>
<evidence type="ECO:0000256" key="1">
    <source>
        <dbReference type="SAM" id="Phobius"/>
    </source>
</evidence>
<keyword evidence="1" id="KW-0472">Membrane</keyword>
<keyword evidence="1" id="KW-0812">Transmembrane</keyword>
<gene>
    <name evidence="2" type="ORF">Mlaev_00762</name>
</gene>
<dbReference type="PATRIC" id="fig|36807.3.peg.786"/>
<protein>
    <recommendedName>
        <fullName evidence="4">DUF4184 family protein</fullName>
    </recommendedName>
</protein>
<evidence type="ECO:0000313" key="2">
    <source>
        <dbReference type="EMBL" id="KXZ61122.1"/>
    </source>
</evidence>
<keyword evidence="1" id="KW-1133">Transmembrane helix</keyword>
<evidence type="ECO:0000313" key="3">
    <source>
        <dbReference type="Proteomes" id="UP000075357"/>
    </source>
</evidence>
<dbReference type="InterPro" id="IPR025238">
    <property type="entry name" value="DUF4184"/>
</dbReference>
<feature type="transmembrane region" description="Helical" evidence="1">
    <location>
        <begin position="153"/>
        <end position="173"/>
    </location>
</feature>
<reference evidence="2 3" key="1">
    <citation type="submission" date="2016-01" db="EMBL/GenBank/DDBJ databases">
        <title>Draft genome sequences of Microbacterium laevaniformans LCDC 91-0039 and the type strain of Microbacterium hominis LCDC 84-209.</title>
        <authorList>
            <person name="Bernier A.-M."/>
            <person name="Bernard K."/>
        </authorList>
    </citation>
    <scope>NUCLEOTIDE SEQUENCE [LARGE SCALE GENOMIC DNA]</scope>
    <source>
        <strain evidence="2 3">LCDC 91-0039</strain>
    </source>
</reference>
<proteinExistence type="predicted"/>
<dbReference type="EMBL" id="LRAD01000022">
    <property type="protein sequence ID" value="KXZ61122.1"/>
    <property type="molecule type" value="Genomic_DNA"/>
</dbReference>
<organism evidence="2 3">
    <name type="scientific">Microbacterium laevaniformans</name>
    <dbReference type="NCBI Taxonomy" id="36807"/>
    <lineage>
        <taxon>Bacteria</taxon>
        <taxon>Bacillati</taxon>
        <taxon>Actinomycetota</taxon>
        <taxon>Actinomycetes</taxon>
        <taxon>Micrococcales</taxon>
        <taxon>Microbacteriaceae</taxon>
        <taxon>Microbacterium</taxon>
    </lineage>
</organism>